<dbReference type="EMBL" id="JABFAI010000087">
    <property type="protein sequence ID" value="KAF4956312.1"/>
    <property type="molecule type" value="Genomic_DNA"/>
</dbReference>
<evidence type="ECO:0000313" key="4">
    <source>
        <dbReference type="Proteomes" id="UP000604273"/>
    </source>
</evidence>
<accession>A0A8H4WZJ7</accession>
<evidence type="ECO:0000256" key="1">
    <source>
        <dbReference type="SAM" id="Coils"/>
    </source>
</evidence>
<proteinExistence type="predicted"/>
<evidence type="ECO:0000256" key="2">
    <source>
        <dbReference type="SAM" id="MobiDB-lite"/>
    </source>
</evidence>
<dbReference type="Proteomes" id="UP000604273">
    <property type="component" value="Unassembled WGS sequence"/>
</dbReference>
<reference evidence="3" key="2">
    <citation type="submission" date="2020-05" db="EMBL/GenBank/DDBJ databases">
        <authorList>
            <person name="Kim H.-S."/>
            <person name="Proctor R.H."/>
            <person name="Brown D.W."/>
        </authorList>
    </citation>
    <scope>NUCLEOTIDE SEQUENCE</scope>
    <source>
        <strain evidence="3">NRRL 45417</strain>
    </source>
</reference>
<keyword evidence="4" id="KW-1185">Reference proteome</keyword>
<keyword evidence="1" id="KW-0175">Coiled coil</keyword>
<name>A0A8H4WZJ7_9HYPO</name>
<dbReference type="OrthoDB" id="5087291at2759"/>
<gene>
    <name evidence="3" type="ORF">FGADI_3889</name>
</gene>
<comment type="caution">
    <text evidence="3">The sequence shown here is derived from an EMBL/GenBank/DDBJ whole genome shotgun (WGS) entry which is preliminary data.</text>
</comment>
<dbReference type="AlphaFoldDB" id="A0A8H4WZJ7"/>
<sequence length="141" mass="16016">MSSATACSGRPSPSGKRRRVHEHDEAENKDTVSVDILKEENRLLTNENGELKQRLDEEKAKNINLRASWDSTKQDAESLRSQLREAEMEKKKYHDALLKESSKQQDPMLQLAKSLNCQIMIPIESHAQVMTDILPLFVSGN</sequence>
<protein>
    <submittedName>
        <fullName evidence="3">Uncharacterized protein</fullName>
    </submittedName>
</protein>
<feature type="region of interest" description="Disordered" evidence="2">
    <location>
        <begin position="1"/>
        <end position="32"/>
    </location>
</feature>
<reference evidence="3" key="1">
    <citation type="journal article" date="2020" name="BMC Genomics">
        <title>Correction to: Identification and distribution of gene clusters required for synthesis of sphingolipid metabolism inhibitors in diverse species of the filamentous fungus Fusarium.</title>
        <authorList>
            <person name="Kim H.S."/>
            <person name="Lohmar J.M."/>
            <person name="Busman M."/>
            <person name="Brown D.W."/>
            <person name="Naumann T.A."/>
            <person name="Divon H.H."/>
            <person name="Lysoe E."/>
            <person name="Uhlig S."/>
            <person name="Proctor R.H."/>
        </authorList>
    </citation>
    <scope>NUCLEOTIDE SEQUENCE</scope>
    <source>
        <strain evidence="3">NRRL 45417</strain>
    </source>
</reference>
<evidence type="ECO:0000313" key="3">
    <source>
        <dbReference type="EMBL" id="KAF4956312.1"/>
    </source>
</evidence>
<feature type="compositionally biased region" description="Basic and acidic residues" evidence="2">
    <location>
        <begin position="21"/>
        <end position="32"/>
    </location>
</feature>
<organism evidence="3 4">
    <name type="scientific">Fusarium gaditjirri</name>
    <dbReference type="NCBI Taxonomy" id="282569"/>
    <lineage>
        <taxon>Eukaryota</taxon>
        <taxon>Fungi</taxon>
        <taxon>Dikarya</taxon>
        <taxon>Ascomycota</taxon>
        <taxon>Pezizomycotina</taxon>
        <taxon>Sordariomycetes</taxon>
        <taxon>Hypocreomycetidae</taxon>
        <taxon>Hypocreales</taxon>
        <taxon>Nectriaceae</taxon>
        <taxon>Fusarium</taxon>
        <taxon>Fusarium nisikadoi species complex</taxon>
    </lineage>
</organism>
<feature type="coiled-coil region" evidence="1">
    <location>
        <begin position="34"/>
        <end position="96"/>
    </location>
</feature>